<gene>
    <name evidence="2" type="ORF">E5288_WYG004214</name>
</gene>
<dbReference type="AlphaFoldDB" id="A0A6B0RB22"/>
<evidence type="ECO:0000313" key="3">
    <source>
        <dbReference type="Proteomes" id="UP000322234"/>
    </source>
</evidence>
<protein>
    <submittedName>
        <fullName evidence="2">Uncharacterized protein</fullName>
    </submittedName>
</protein>
<dbReference type="Proteomes" id="UP000322234">
    <property type="component" value="Unassembled WGS sequence"/>
</dbReference>
<feature type="region of interest" description="Disordered" evidence="1">
    <location>
        <begin position="1"/>
        <end position="42"/>
    </location>
</feature>
<comment type="caution">
    <text evidence="2">The sequence shown here is derived from an EMBL/GenBank/DDBJ whole genome shotgun (WGS) entry which is preliminary data.</text>
</comment>
<evidence type="ECO:0000313" key="2">
    <source>
        <dbReference type="EMBL" id="MXQ85094.1"/>
    </source>
</evidence>
<name>A0A6B0RB22_9CETA</name>
<reference evidence="2" key="1">
    <citation type="submission" date="2019-10" db="EMBL/GenBank/DDBJ databases">
        <title>The sequence and de novo assembly of the wild yak genome.</title>
        <authorList>
            <person name="Liu Y."/>
        </authorList>
    </citation>
    <scope>NUCLEOTIDE SEQUENCE [LARGE SCALE GENOMIC DNA]</scope>
    <source>
        <strain evidence="2">WY2019</strain>
    </source>
</reference>
<sequence>MCGMDRTDDETVPALEQTSAILVSSRAPETGPEGQNWGRPQSLPLAVLVSGPQVSISSPCGRCSPASGRRHPEPSGAGLSWD</sequence>
<organism evidence="2 3">
    <name type="scientific">Bos mutus</name>
    <name type="common">wild yak</name>
    <dbReference type="NCBI Taxonomy" id="72004"/>
    <lineage>
        <taxon>Eukaryota</taxon>
        <taxon>Metazoa</taxon>
        <taxon>Chordata</taxon>
        <taxon>Craniata</taxon>
        <taxon>Vertebrata</taxon>
        <taxon>Euteleostomi</taxon>
        <taxon>Mammalia</taxon>
        <taxon>Eutheria</taxon>
        <taxon>Laurasiatheria</taxon>
        <taxon>Artiodactyla</taxon>
        <taxon>Ruminantia</taxon>
        <taxon>Pecora</taxon>
        <taxon>Bovidae</taxon>
        <taxon>Bovinae</taxon>
        <taxon>Bos</taxon>
    </lineage>
</organism>
<evidence type="ECO:0000256" key="1">
    <source>
        <dbReference type="SAM" id="MobiDB-lite"/>
    </source>
</evidence>
<dbReference type="EMBL" id="VBQZ03000024">
    <property type="protein sequence ID" value="MXQ85094.1"/>
    <property type="molecule type" value="Genomic_DNA"/>
</dbReference>
<proteinExistence type="predicted"/>
<feature type="region of interest" description="Disordered" evidence="1">
    <location>
        <begin position="58"/>
        <end position="82"/>
    </location>
</feature>
<keyword evidence="3" id="KW-1185">Reference proteome</keyword>
<accession>A0A6B0RB22</accession>